<dbReference type="InterPro" id="IPR052205">
    <property type="entry name" value="FliO/MopB"/>
</dbReference>
<dbReference type="AlphaFoldDB" id="A0A0P7XVX4"/>
<protein>
    <recommendedName>
        <fullName evidence="7">Flagellar biosynthesis protein FliO</fullName>
    </recommendedName>
</protein>
<sequence length="733" mass="75049">MLGFEVSPVVQYVIAFAIIAILLALFAIVLKRIGGKRFAMGGERGRGRQPRLGIVDVYDLDRQRQLVLLRRDNVEHLVMLGGPNDCVIESNIVRAPHGRAMAPPAMEVPFEPAPEQAITGQPGYQPGLSQGSPPQAAAPIAAAAMVQPAAQPPPAASTGAPPAQAEPPPPPGFAPQPRRNAGPQPEMEPPAQQGLSQAMEPVVAQPAQKRASEPGAESRRGLFGFGRQAQTRPAEKPAPQFPPRPRTTPVAPDNPPPYPPRSRTTPNLPDAPSDSAGEAPSHAAVGGGMDATRLSGAGLAAASADDALTRAGGEAVPSPASAPEAAPAAREDALFSDMARELEAAFKRPAPAAPADARSARVTPSPDAPVDTRGDDAPAPEAPVFISSEPPAFPARTAPPVAEAPRRQSEDAFSIEQAFAEAVPSRREAAGSAIDRSPIDDSPLVESSLAKSALAESALAESALAESSSTGTAPEITAPETAPVTGDGSDDHAPAGSPHAPAPGMTPAPTSGPAHFASAIEESPQPQAPPRADVQTDTQDPDPRFPETEEPAASPAFAQAQAIIAEEALAEAAEAEAAPEGAAHTHARSVDDVASHAQPGSETAPEPELTADADTTEPAIEEEPAAHPATGAFAPQDTVRAKRDTTVQDGVTEEPAAQASADEASADEAPADEASADEAPAAEEANTADQPQAEPAPKEEKPGGKVDPFSVDEIEAEFARLLGRSTDKGPKSS</sequence>
<dbReference type="Proteomes" id="UP000182800">
    <property type="component" value="Unassembled WGS sequence"/>
</dbReference>
<feature type="compositionally biased region" description="Low complexity" evidence="1">
    <location>
        <begin position="551"/>
        <end position="582"/>
    </location>
</feature>
<feature type="region of interest" description="Disordered" evidence="1">
    <location>
        <begin position="309"/>
        <end position="733"/>
    </location>
</feature>
<evidence type="ECO:0000256" key="1">
    <source>
        <dbReference type="SAM" id="MobiDB-lite"/>
    </source>
</evidence>
<feature type="compositionally biased region" description="Acidic residues" evidence="1">
    <location>
        <begin position="664"/>
        <end position="676"/>
    </location>
</feature>
<keyword evidence="2" id="KW-0472">Membrane</keyword>
<evidence type="ECO:0000313" key="5">
    <source>
        <dbReference type="Proteomes" id="UP000050497"/>
    </source>
</evidence>
<gene>
    <name evidence="4" type="ORF">GA0071312_1362</name>
    <name evidence="3" type="ORF">HLUCCO17_05795</name>
</gene>
<feature type="compositionally biased region" description="Low complexity" evidence="1">
    <location>
        <begin position="309"/>
        <end position="328"/>
    </location>
</feature>
<feature type="compositionally biased region" description="Basic and acidic residues" evidence="1">
    <location>
        <begin position="329"/>
        <end position="346"/>
    </location>
</feature>
<dbReference type="PATRIC" id="fig|1653334.4.peg.2228"/>
<keyword evidence="6" id="KW-1185">Reference proteome</keyword>
<keyword evidence="2" id="KW-0812">Transmembrane</keyword>
<dbReference type="PANTHER" id="PTHR38766:SF1">
    <property type="entry name" value="FLAGELLAR PROTEIN FLIO"/>
    <property type="match status" value="1"/>
</dbReference>
<name>A0A0P7XVX4_9HYPH</name>
<accession>A0A0P7XVX4</accession>
<comment type="caution">
    <text evidence="3">The sequence shown here is derived from an EMBL/GenBank/DDBJ whole genome shotgun (WGS) entry which is preliminary data.</text>
</comment>
<dbReference type="PANTHER" id="PTHR38766">
    <property type="entry name" value="FLAGELLAR PROTEIN FLIO"/>
    <property type="match status" value="1"/>
</dbReference>
<feature type="region of interest" description="Disordered" evidence="1">
    <location>
        <begin position="115"/>
        <end position="292"/>
    </location>
</feature>
<organism evidence="3 5">
    <name type="scientific">Saliniramus fredricksonii</name>
    <dbReference type="NCBI Taxonomy" id="1653334"/>
    <lineage>
        <taxon>Bacteria</taxon>
        <taxon>Pseudomonadati</taxon>
        <taxon>Pseudomonadota</taxon>
        <taxon>Alphaproteobacteria</taxon>
        <taxon>Hyphomicrobiales</taxon>
        <taxon>Salinarimonadaceae</taxon>
        <taxon>Saliniramus</taxon>
    </lineage>
</organism>
<dbReference type="RefSeq" id="WP_074444332.1">
    <property type="nucleotide sequence ID" value="NZ_FMBM01000002.1"/>
</dbReference>
<feature type="compositionally biased region" description="Low complexity" evidence="1">
    <location>
        <begin position="446"/>
        <end position="469"/>
    </location>
</feature>
<feature type="compositionally biased region" description="Low complexity" evidence="1">
    <location>
        <begin position="133"/>
        <end position="149"/>
    </location>
</feature>
<reference evidence="4 6" key="2">
    <citation type="submission" date="2016-08" db="EMBL/GenBank/DDBJ databases">
        <authorList>
            <person name="Varghese N."/>
            <person name="Submissions Spin"/>
        </authorList>
    </citation>
    <scope>NUCLEOTIDE SEQUENCE [LARGE SCALE GENOMIC DNA]</scope>
    <source>
        <strain evidence="4 6">HL-109</strain>
    </source>
</reference>
<feature type="compositionally biased region" description="Pro residues" evidence="1">
    <location>
        <begin position="164"/>
        <end position="174"/>
    </location>
</feature>
<dbReference type="Proteomes" id="UP000050497">
    <property type="component" value="Unassembled WGS sequence"/>
</dbReference>
<feature type="compositionally biased region" description="Basic and acidic residues" evidence="1">
    <location>
        <begin position="210"/>
        <end position="220"/>
    </location>
</feature>
<feature type="compositionally biased region" description="Low complexity" evidence="1">
    <location>
        <begin position="653"/>
        <end position="663"/>
    </location>
</feature>
<dbReference type="OrthoDB" id="8456606at2"/>
<evidence type="ECO:0000313" key="4">
    <source>
        <dbReference type="EMBL" id="SCC80216.1"/>
    </source>
</evidence>
<evidence type="ECO:0000256" key="2">
    <source>
        <dbReference type="SAM" id="Phobius"/>
    </source>
</evidence>
<dbReference type="EMBL" id="FMBM01000002">
    <property type="protein sequence ID" value="SCC80216.1"/>
    <property type="molecule type" value="Genomic_DNA"/>
</dbReference>
<evidence type="ECO:0008006" key="7">
    <source>
        <dbReference type="Google" id="ProtNLM"/>
    </source>
</evidence>
<feature type="compositionally biased region" description="Acidic residues" evidence="1">
    <location>
        <begin position="609"/>
        <end position="623"/>
    </location>
</feature>
<feature type="transmembrane region" description="Helical" evidence="2">
    <location>
        <begin position="12"/>
        <end position="30"/>
    </location>
</feature>
<proteinExistence type="predicted"/>
<dbReference type="STRING" id="1653334.GA0071312_1362"/>
<feature type="compositionally biased region" description="Low complexity" evidence="1">
    <location>
        <begin position="677"/>
        <end position="695"/>
    </location>
</feature>
<evidence type="ECO:0000313" key="6">
    <source>
        <dbReference type="Proteomes" id="UP000182800"/>
    </source>
</evidence>
<keyword evidence="2" id="KW-1133">Transmembrane helix</keyword>
<reference evidence="3 5" key="1">
    <citation type="submission" date="2015-09" db="EMBL/GenBank/DDBJ databases">
        <title>Identification and resolution of microdiversity through metagenomic sequencing of parallel consortia.</title>
        <authorList>
            <person name="Nelson W.C."/>
            <person name="Romine M.F."/>
            <person name="Lindemann S.R."/>
        </authorList>
    </citation>
    <scope>NUCLEOTIDE SEQUENCE [LARGE SCALE GENOMIC DNA]</scope>
    <source>
        <strain evidence="3">HL-109</strain>
    </source>
</reference>
<evidence type="ECO:0000313" key="3">
    <source>
        <dbReference type="EMBL" id="KPQ11699.1"/>
    </source>
</evidence>
<feature type="compositionally biased region" description="Low complexity" evidence="1">
    <location>
        <begin position="347"/>
        <end position="361"/>
    </location>
</feature>
<dbReference type="EMBL" id="LJSX01000006">
    <property type="protein sequence ID" value="KPQ11699.1"/>
    <property type="molecule type" value="Genomic_DNA"/>
</dbReference>
<feature type="compositionally biased region" description="Pro residues" evidence="1">
    <location>
        <begin position="239"/>
        <end position="260"/>
    </location>
</feature>